<dbReference type="Proteomes" id="UP001164743">
    <property type="component" value="Chromosome 4A"/>
</dbReference>
<evidence type="ECO:0000256" key="1">
    <source>
        <dbReference type="SAM" id="MobiDB-lite"/>
    </source>
</evidence>
<dbReference type="RefSeq" id="XP_053019767.1">
    <property type="nucleotide sequence ID" value="XM_053168571.1"/>
</dbReference>
<feature type="region of interest" description="Disordered" evidence="1">
    <location>
        <begin position="1"/>
        <end position="32"/>
    </location>
</feature>
<name>A0ABY7CJR9_9BASI</name>
<dbReference type="GeneID" id="77809466"/>
<feature type="region of interest" description="Disordered" evidence="1">
    <location>
        <begin position="101"/>
        <end position="124"/>
    </location>
</feature>
<dbReference type="EMBL" id="CP110424">
    <property type="protein sequence ID" value="WAQ84212.1"/>
    <property type="molecule type" value="Genomic_DNA"/>
</dbReference>
<keyword evidence="3" id="KW-1185">Reference proteome</keyword>
<accession>A0ABY7CJR9</accession>
<sequence>MPPSPRCPTPGQSHRQPGSLPGDHFSPPALSPPGSLPLALLGYLKELTGKTEVPQLKLVQCVGQLEASINASDQDESKWPGKAPHLELEVASFVAPLNPLIGETEQPGTPAPLANLPDDTKRPGAAASQSLLKGLIFLNKECGLEEFGQVHLIRTRLFSLESLNHTNLYILKKVSKRVSQRIQQPAGQLESASSKPAPLMSWPRASSFTTWKEILTYGQTRFSDHIAITQFLHL</sequence>
<reference evidence="2" key="1">
    <citation type="submission" date="2022-10" db="EMBL/GenBank/DDBJ databases">
        <title>Puccinia triticina Genome sequencing and assembly.</title>
        <authorList>
            <person name="Li C."/>
        </authorList>
    </citation>
    <scope>NUCLEOTIDE SEQUENCE</scope>
    <source>
        <strain evidence="2">Pt15</strain>
    </source>
</reference>
<evidence type="ECO:0000313" key="2">
    <source>
        <dbReference type="EMBL" id="WAQ84212.1"/>
    </source>
</evidence>
<proteinExistence type="predicted"/>
<protein>
    <submittedName>
        <fullName evidence="2">Uncharacterized protein</fullName>
    </submittedName>
</protein>
<gene>
    <name evidence="2" type="ORF">PtA15_4A664</name>
</gene>
<organism evidence="2 3">
    <name type="scientific">Puccinia triticina</name>
    <dbReference type="NCBI Taxonomy" id="208348"/>
    <lineage>
        <taxon>Eukaryota</taxon>
        <taxon>Fungi</taxon>
        <taxon>Dikarya</taxon>
        <taxon>Basidiomycota</taxon>
        <taxon>Pucciniomycotina</taxon>
        <taxon>Pucciniomycetes</taxon>
        <taxon>Pucciniales</taxon>
        <taxon>Pucciniaceae</taxon>
        <taxon>Puccinia</taxon>
    </lineage>
</organism>
<evidence type="ECO:0000313" key="3">
    <source>
        <dbReference type="Proteomes" id="UP001164743"/>
    </source>
</evidence>